<accession>A0A370L7L5</accession>
<dbReference type="Pfam" id="PF06674">
    <property type="entry name" value="DUF1176"/>
    <property type="match status" value="1"/>
</dbReference>
<evidence type="ECO:0000313" key="2">
    <source>
        <dbReference type="EMBL" id="RDJ25298.1"/>
    </source>
</evidence>
<evidence type="ECO:0000313" key="3">
    <source>
        <dbReference type="Proteomes" id="UP000255207"/>
    </source>
</evidence>
<dbReference type="AlphaFoldDB" id="A0A370L7L5"/>
<gene>
    <name evidence="2" type="ORF">DWE98_11185</name>
</gene>
<reference evidence="3" key="1">
    <citation type="submission" date="2018-07" db="EMBL/GenBank/DDBJ databases">
        <authorList>
            <person name="Safronova V.I."/>
            <person name="Chirak E.R."/>
            <person name="Sazanova A.L."/>
        </authorList>
    </citation>
    <scope>NUCLEOTIDE SEQUENCE [LARGE SCALE GENOMIC DNA]</scope>
    <source>
        <strain evidence="3">RCAM04685</strain>
    </source>
</reference>
<feature type="signal peptide" evidence="1">
    <location>
        <begin position="1"/>
        <end position="29"/>
    </location>
</feature>
<keyword evidence="1" id="KW-0732">Signal</keyword>
<protein>
    <submittedName>
        <fullName evidence="2">DUF1176 domain-containing protein</fullName>
    </submittedName>
</protein>
<dbReference type="EMBL" id="QQTP01000005">
    <property type="protein sequence ID" value="RDJ25298.1"/>
    <property type="molecule type" value="Genomic_DNA"/>
</dbReference>
<dbReference type="InterPro" id="IPR009560">
    <property type="entry name" value="DUF1176"/>
</dbReference>
<comment type="caution">
    <text evidence="2">The sequence shown here is derived from an EMBL/GenBank/DDBJ whole genome shotgun (WGS) entry which is preliminary data.</text>
</comment>
<organism evidence="2 3">
    <name type="scientific">Bosea caraganae</name>
    <dbReference type="NCBI Taxonomy" id="2763117"/>
    <lineage>
        <taxon>Bacteria</taxon>
        <taxon>Pseudomonadati</taxon>
        <taxon>Pseudomonadota</taxon>
        <taxon>Alphaproteobacteria</taxon>
        <taxon>Hyphomicrobiales</taxon>
        <taxon>Boseaceae</taxon>
        <taxon>Bosea</taxon>
    </lineage>
</organism>
<dbReference type="OrthoDB" id="330924at2"/>
<dbReference type="Proteomes" id="UP000255207">
    <property type="component" value="Unassembled WGS sequence"/>
</dbReference>
<proteinExistence type="predicted"/>
<name>A0A370L7L5_9HYPH</name>
<sequence>MSAGRSDRMRTALAIGLAATAFLPAAATAQSDGKSFRDWTAGCDNLKSCAALSLPEDGADTVGYLKLERPGGPTGAASLSLKLVGEKLKAPQSVRLSLDGAPFPAAGRTMAAALPDEETAVVAFSEADTASLIAAARKATKLSATMAGKSYTISLAGSVAALLWIDEQQGRLNTVTALIRKGDAAAGTVPPAPAPPVITARPTAAPLDEKAAKALGAALRKHLKTAAPDACEDNDGATSSPDQAWPLSATQQLIGLYCGSGAYNVITGYWTVSGNAMASARSVAFPRQDDNMLINSDYDPKTGQISFFAKGRGIGDCGSSGNYAWTGSGFALTAFTTMGECRGLPPDDWLTLFRSEVKVGQ</sequence>
<feature type="chain" id="PRO_5030068460" evidence="1">
    <location>
        <begin position="30"/>
        <end position="361"/>
    </location>
</feature>
<keyword evidence="3" id="KW-1185">Reference proteome</keyword>
<evidence type="ECO:0000256" key="1">
    <source>
        <dbReference type="SAM" id="SignalP"/>
    </source>
</evidence>